<dbReference type="SUPFAM" id="SSF51735">
    <property type="entry name" value="NAD(P)-binding Rossmann-fold domains"/>
    <property type="match status" value="1"/>
</dbReference>
<evidence type="ECO:0000256" key="1">
    <source>
        <dbReference type="ARBA" id="ARBA00006484"/>
    </source>
</evidence>
<dbReference type="InterPro" id="IPR036291">
    <property type="entry name" value="NAD(P)-bd_dom_sf"/>
</dbReference>
<name>A0ABP5BXM0_9PSEU</name>
<dbReference type="InterPro" id="IPR057326">
    <property type="entry name" value="KR_dom"/>
</dbReference>
<dbReference type="PANTHER" id="PTHR42879">
    <property type="entry name" value="3-OXOACYL-(ACYL-CARRIER-PROTEIN) REDUCTASE"/>
    <property type="match status" value="1"/>
</dbReference>
<dbReference type="PRINTS" id="PR00081">
    <property type="entry name" value="GDHRDH"/>
</dbReference>
<dbReference type="InterPro" id="IPR050259">
    <property type="entry name" value="SDR"/>
</dbReference>
<evidence type="ECO:0000259" key="2">
    <source>
        <dbReference type="SMART" id="SM00822"/>
    </source>
</evidence>
<dbReference type="NCBIfam" id="NF005559">
    <property type="entry name" value="PRK07231.1"/>
    <property type="match status" value="1"/>
</dbReference>
<sequence length="245" mass="25561">MERPTALITGASRGIGSAVAVRLAEAGYAVAGCSQSQSEAGAKTEAAVRALGVPCHFARCDVADLDAVNEFVAAAESSLGPVRCLVNNAGITRDAPLVLTRPGDWQRVLDINLTGTWNFCSVLGFRFLKRKAGSVVNMSSVAGLYGNTGQTAYAASKAGVIGLSRSLTRELGPRGIRVNVVAPGFIETDMTAELGERQRATALERIPLGRFGQASEVAELVEFLVSDRASYVTGQVLGVDGGMTL</sequence>
<feature type="domain" description="Ketoreductase" evidence="2">
    <location>
        <begin position="4"/>
        <end position="184"/>
    </location>
</feature>
<proteinExistence type="inferred from homology"/>
<dbReference type="SMART" id="SM00822">
    <property type="entry name" value="PKS_KR"/>
    <property type="match status" value="1"/>
</dbReference>
<protein>
    <submittedName>
        <fullName evidence="3">3-oxoacyl-[acyl-carrier-protein] reductase</fullName>
    </submittedName>
</protein>
<comment type="caution">
    <text evidence="3">The sequence shown here is derived from an EMBL/GenBank/DDBJ whole genome shotgun (WGS) entry which is preliminary data.</text>
</comment>
<evidence type="ECO:0000313" key="4">
    <source>
        <dbReference type="Proteomes" id="UP001501116"/>
    </source>
</evidence>
<comment type="similarity">
    <text evidence="1">Belongs to the short-chain dehydrogenases/reductases (SDR) family.</text>
</comment>
<keyword evidence="4" id="KW-1185">Reference proteome</keyword>
<dbReference type="PANTHER" id="PTHR42879:SF2">
    <property type="entry name" value="3-OXOACYL-[ACYL-CARRIER-PROTEIN] REDUCTASE FABG"/>
    <property type="match status" value="1"/>
</dbReference>
<evidence type="ECO:0000313" key="3">
    <source>
        <dbReference type="EMBL" id="GAA1954418.1"/>
    </source>
</evidence>
<dbReference type="PRINTS" id="PR00080">
    <property type="entry name" value="SDRFAMILY"/>
</dbReference>
<dbReference type="Pfam" id="PF13561">
    <property type="entry name" value="adh_short_C2"/>
    <property type="match status" value="1"/>
</dbReference>
<dbReference type="InterPro" id="IPR002347">
    <property type="entry name" value="SDR_fam"/>
</dbReference>
<dbReference type="EMBL" id="BAAANN010000008">
    <property type="protein sequence ID" value="GAA1954418.1"/>
    <property type="molecule type" value="Genomic_DNA"/>
</dbReference>
<dbReference type="RefSeq" id="WP_344416973.1">
    <property type="nucleotide sequence ID" value="NZ_BAAANN010000008.1"/>
</dbReference>
<gene>
    <name evidence="3" type="primary">fabG_2</name>
    <name evidence="3" type="ORF">GCM10009754_24840</name>
</gene>
<dbReference type="Gene3D" id="3.40.50.720">
    <property type="entry name" value="NAD(P)-binding Rossmann-like Domain"/>
    <property type="match status" value="1"/>
</dbReference>
<organism evidence="3 4">
    <name type="scientific">Amycolatopsis minnesotensis</name>
    <dbReference type="NCBI Taxonomy" id="337894"/>
    <lineage>
        <taxon>Bacteria</taxon>
        <taxon>Bacillati</taxon>
        <taxon>Actinomycetota</taxon>
        <taxon>Actinomycetes</taxon>
        <taxon>Pseudonocardiales</taxon>
        <taxon>Pseudonocardiaceae</taxon>
        <taxon>Amycolatopsis</taxon>
    </lineage>
</organism>
<dbReference type="Proteomes" id="UP001501116">
    <property type="component" value="Unassembled WGS sequence"/>
</dbReference>
<reference evidence="4" key="1">
    <citation type="journal article" date="2019" name="Int. J. Syst. Evol. Microbiol.">
        <title>The Global Catalogue of Microorganisms (GCM) 10K type strain sequencing project: providing services to taxonomists for standard genome sequencing and annotation.</title>
        <authorList>
            <consortium name="The Broad Institute Genomics Platform"/>
            <consortium name="The Broad Institute Genome Sequencing Center for Infectious Disease"/>
            <person name="Wu L."/>
            <person name="Ma J."/>
        </authorList>
    </citation>
    <scope>NUCLEOTIDE SEQUENCE [LARGE SCALE GENOMIC DNA]</scope>
    <source>
        <strain evidence="4">JCM 14545</strain>
    </source>
</reference>
<dbReference type="NCBIfam" id="NF009466">
    <property type="entry name" value="PRK12826.1-2"/>
    <property type="match status" value="1"/>
</dbReference>
<accession>A0ABP5BXM0</accession>